<evidence type="ECO:0000256" key="2">
    <source>
        <dbReference type="ARBA" id="ARBA00022692"/>
    </source>
</evidence>
<feature type="chain" id="PRO_5028923216" evidence="6">
    <location>
        <begin position="25"/>
        <end position="256"/>
    </location>
</feature>
<dbReference type="AlphaFoldDB" id="A0A7E6CD84"/>
<evidence type="ECO:0000256" key="4">
    <source>
        <dbReference type="ARBA" id="ARBA00023136"/>
    </source>
</evidence>
<evidence type="ECO:0000259" key="7">
    <source>
        <dbReference type="SMART" id="SM00409"/>
    </source>
</evidence>
<dbReference type="CDD" id="cd05716">
    <property type="entry name" value="IgV_pIgR_like"/>
    <property type="match status" value="1"/>
</dbReference>
<organism evidence="8 9">
    <name type="scientific">Phyllostomus discolor</name>
    <name type="common">pale spear-nosed bat</name>
    <dbReference type="NCBI Taxonomy" id="89673"/>
    <lineage>
        <taxon>Eukaryota</taxon>
        <taxon>Metazoa</taxon>
        <taxon>Chordata</taxon>
        <taxon>Craniata</taxon>
        <taxon>Vertebrata</taxon>
        <taxon>Euteleostomi</taxon>
        <taxon>Mammalia</taxon>
        <taxon>Eutheria</taxon>
        <taxon>Laurasiatheria</taxon>
        <taxon>Chiroptera</taxon>
        <taxon>Yangochiroptera</taxon>
        <taxon>Phyllostomidae</taxon>
        <taxon>Phyllostominae</taxon>
        <taxon>Phyllostomus</taxon>
    </lineage>
</organism>
<keyword evidence="3 6" id="KW-0732">Signal</keyword>
<keyword evidence="5" id="KW-1015">Disulfide bond</keyword>
<evidence type="ECO:0000256" key="6">
    <source>
        <dbReference type="SAM" id="SignalP"/>
    </source>
</evidence>
<protein>
    <submittedName>
        <fullName evidence="9">CMRF35-like molecule 8</fullName>
    </submittedName>
</protein>
<evidence type="ECO:0000256" key="1">
    <source>
        <dbReference type="ARBA" id="ARBA00004370"/>
    </source>
</evidence>
<dbReference type="PANTHER" id="PTHR11860:SF115">
    <property type="entry name" value="IMMUNOGLOBULIN SUBTYPE DOMAIN-CONTAINING PROTEIN"/>
    <property type="match status" value="1"/>
</dbReference>
<dbReference type="RefSeq" id="XP_035864963.1">
    <property type="nucleotide sequence ID" value="XM_036009070.1"/>
</dbReference>
<dbReference type="InterPro" id="IPR013783">
    <property type="entry name" value="Ig-like_fold"/>
</dbReference>
<name>A0A7E6CD84_9CHIR</name>
<sequence>MARQDPAPWLRAALLLLWVPGCLALSGPRTVRGTVGGSLSVQCRYKEEFRGNEKYWCGRSCSILRRNKIVETTGPEREVRDGRVSIRDHPANLTFTVTMENLTEADGGTYWCGIDVPWRQGFVDDTFEVVVTVSPGEPHAPPLVPAPGCLKSLRREQRRQGSDQRPGANYDCECVCVRERESVCVCVCVCVEREKETVRKGHWRASWRSWHLCSVLKDGKVLVGEGEAERELSMQRGEREGETVLGRLAIPGEHFV</sequence>
<dbReference type="SUPFAM" id="SSF48726">
    <property type="entry name" value="Immunoglobulin"/>
    <property type="match status" value="1"/>
</dbReference>
<dbReference type="GO" id="GO:0005886">
    <property type="term" value="C:plasma membrane"/>
    <property type="evidence" value="ECO:0007669"/>
    <property type="project" value="TreeGrafter"/>
</dbReference>
<dbReference type="SMART" id="SM00409">
    <property type="entry name" value="IG"/>
    <property type="match status" value="1"/>
</dbReference>
<dbReference type="GeneID" id="118496664"/>
<gene>
    <name evidence="9" type="primary">LOC118496664</name>
</gene>
<dbReference type="Gene3D" id="2.60.40.10">
    <property type="entry name" value="Immunoglobulins"/>
    <property type="match status" value="1"/>
</dbReference>
<keyword evidence="4" id="KW-0472">Membrane</keyword>
<dbReference type="FunFam" id="2.60.40.10:FF:000370">
    <property type="entry name" value="CMRF35-like molecule 1"/>
    <property type="match status" value="1"/>
</dbReference>
<dbReference type="InterPro" id="IPR036179">
    <property type="entry name" value="Ig-like_dom_sf"/>
</dbReference>
<keyword evidence="2" id="KW-0812">Transmembrane</keyword>
<dbReference type="InParanoid" id="A0A7E6CD84"/>
<evidence type="ECO:0000313" key="9">
    <source>
        <dbReference type="RefSeq" id="XP_035864963.1"/>
    </source>
</evidence>
<feature type="domain" description="Immunoglobulin" evidence="7">
    <location>
        <begin position="28"/>
        <end position="134"/>
    </location>
</feature>
<evidence type="ECO:0000313" key="8">
    <source>
        <dbReference type="Proteomes" id="UP000504628"/>
    </source>
</evidence>
<dbReference type="InterPro" id="IPR003599">
    <property type="entry name" value="Ig_sub"/>
</dbReference>
<reference evidence="9" key="1">
    <citation type="submission" date="2025-08" db="UniProtKB">
        <authorList>
            <consortium name="RefSeq"/>
        </authorList>
    </citation>
    <scope>IDENTIFICATION</scope>
    <source>
        <tissue evidence="9">Muscle</tissue>
    </source>
</reference>
<dbReference type="OrthoDB" id="8920197at2759"/>
<dbReference type="InterPro" id="IPR050671">
    <property type="entry name" value="CD300_family_receptors"/>
</dbReference>
<accession>A0A7E6CD84</accession>
<feature type="signal peptide" evidence="6">
    <location>
        <begin position="1"/>
        <end position="24"/>
    </location>
</feature>
<proteinExistence type="predicted"/>
<evidence type="ECO:0000256" key="5">
    <source>
        <dbReference type="ARBA" id="ARBA00023157"/>
    </source>
</evidence>
<keyword evidence="8" id="KW-1185">Reference proteome</keyword>
<dbReference type="InterPro" id="IPR013106">
    <property type="entry name" value="Ig_V-set"/>
</dbReference>
<dbReference type="Pfam" id="PF07686">
    <property type="entry name" value="V-set"/>
    <property type="match status" value="1"/>
</dbReference>
<dbReference type="GO" id="GO:0004888">
    <property type="term" value="F:transmembrane signaling receptor activity"/>
    <property type="evidence" value="ECO:0007669"/>
    <property type="project" value="TreeGrafter"/>
</dbReference>
<comment type="subcellular location">
    <subcellularLocation>
        <location evidence="1">Membrane</location>
    </subcellularLocation>
</comment>
<dbReference type="Proteomes" id="UP000504628">
    <property type="component" value="Chromosome 8"/>
</dbReference>
<dbReference type="KEGG" id="pdic:118496664"/>
<evidence type="ECO:0000256" key="3">
    <source>
        <dbReference type="ARBA" id="ARBA00022729"/>
    </source>
</evidence>
<dbReference type="PANTHER" id="PTHR11860">
    <property type="entry name" value="POLYMERIC-IMMUNOGLOBULIN RECEPTOR"/>
    <property type="match status" value="1"/>
</dbReference>